<dbReference type="STRING" id="1458275.AZ34_17515"/>
<dbReference type="Gene3D" id="3.50.50.60">
    <property type="entry name" value="FAD/NAD(P)-binding domain"/>
    <property type="match status" value="1"/>
</dbReference>
<dbReference type="eggNOG" id="COG0654">
    <property type="taxonomic scope" value="Bacteria"/>
</dbReference>
<accession>A0A016XN95</accession>
<dbReference type="SUPFAM" id="SSF51905">
    <property type="entry name" value="FAD/NAD(P)-binding domain"/>
    <property type="match status" value="1"/>
</dbReference>
<dbReference type="Proteomes" id="UP000023268">
    <property type="component" value="Unassembled WGS sequence"/>
</dbReference>
<evidence type="ECO:0000313" key="2">
    <source>
        <dbReference type="Proteomes" id="UP000023268"/>
    </source>
</evidence>
<reference evidence="1 2" key="1">
    <citation type="submission" date="2014-02" db="EMBL/GenBank/DDBJ databases">
        <title>Draft Genome of Hylemonella gracilis isolated from the Niagara River.</title>
        <authorList>
            <person name="Pawlowski D.R."/>
            <person name="Koudelka G.B."/>
        </authorList>
    </citation>
    <scope>NUCLEOTIDE SEQUENCE [LARGE SCALE GENOMIC DNA]</scope>
    <source>
        <strain evidence="1 2">Niagara R</strain>
    </source>
</reference>
<dbReference type="EMBL" id="JEMG01000001">
    <property type="protein sequence ID" value="EYC52683.1"/>
    <property type="molecule type" value="Genomic_DNA"/>
</dbReference>
<dbReference type="PANTHER" id="PTHR43747">
    <property type="entry name" value="FAD-BINDING PROTEIN"/>
    <property type="match status" value="1"/>
</dbReference>
<proteinExistence type="predicted"/>
<dbReference type="OrthoDB" id="9790035at2"/>
<dbReference type="AlphaFoldDB" id="A0A016XN95"/>
<dbReference type="InterPro" id="IPR036188">
    <property type="entry name" value="FAD/NAD-bd_sf"/>
</dbReference>
<protein>
    <submittedName>
        <fullName evidence="1">Uncharacterized protein</fullName>
    </submittedName>
</protein>
<name>A0A016XN95_9BURK</name>
<organism evidence="1 2">
    <name type="scientific">Hylemonella gracilis str. Niagara R</name>
    <dbReference type="NCBI Taxonomy" id="1458275"/>
    <lineage>
        <taxon>Bacteria</taxon>
        <taxon>Pseudomonadati</taxon>
        <taxon>Pseudomonadota</taxon>
        <taxon>Betaproteobacteria</taxon>
        <taxon>Burkholderiales</taxon>
        <taxon>Comamonadaceae</taxon>
        <taxon>Hylemonella</taxon>
    </lineage>
</organism>
<evidence type="ECO:0000313" key="1">
    <source>
        <dbReference type="EMBL" id="EYC52683.1"/>
    </source>
</evidence>
<dbReference type="PANTHER" id="PTHR43747:SF1">
    <property type="entry name" value="SLR1998 PROTEIN"/>
    <property type="match status" value="1"/>
</dbReference>
<dbReference type="RefSeq" id="WP_051509990.1">
    <property type="nucleotide sequence ID" value="NZ_JEMG01000001.1"/>
</dbReference>
<sequence length="454" mass="48952">MKQLGGQAVVIGGSIAGLMAARVAADHYGEVTVIERDTLPATAAPRPAIPQGAHAHGLLLAGEQVMSRLYPGFTASLRAAGAVAVRAGRDVLYQLPRGAAYSPGGSMRQARDLGFDVYSASRELIEHCVRRHTQQTPNVRFETGTVTGLSRRHPDQVDVLSQREGNTLRHPADLVVDASGRGTRSAQWLQEAGWPAVEQTDLGIDIAYASARWRLAQDQAPGVPQVLYRGPVPQTRRTGMLARIERDQWLVTLVGRLGEVPPADEPGFLAFAGGLSTPALRALLSQGERISAIQTYRVPVSLRRHYERLPALPRNWLAVGDAICSFNPVYGQGMSVAALQVQALQTLLQARAAAPSPALQGMVAEYFQHASQIIDGAWSLAARQDLAFPETRGQRPPDLAERARYGAALEALIPEDPQLHLLLAEVFNLTRPLSALDDPALRARVLQSVSGTPH</sequence>
<gene>
    <name evidence="1" type="ORF">AZ34_17515</name>
</gene>
<dbReference type="InterPro" id="IPR050816">
    <property type="entry name" value="Flavin-dep_Halogenase_NPB"/>
</dbReference>
<comment type="caution">
    <text evidence="1">The sequence shown here is derived from an EMBL/GenBank/DDBJ whole genome shotgun (WGS) entry which is preliminary data.</text>
</comment>